<keyword evidence="2" id="KW-0808">Transferase</keyword>
<dbReference type="Pfam" id="PF13489">
    <property type="entry name" value="Methyltransf_23"/>
    <property type="match status" value="1"/>
</dbReference>
<proteinExistence type="predicted"/>
<evidence type="ECO:0000256" key="1">
    <source>
        <dbReference type="PROSITE-ProRule" id="PRU00339"/>
    </source>
</evidence>
<name>A0ABS4BCM1_9HYPH</name>
<sequence>MAGTTFDEDALDAVYRRALAEEKAGKPEAAAAAYRECLDIDPDDHVGARLRLAALGMGEMPASAGESYVSTLFDQQAEMFEDILVRQLGYGVPELIAKSLARLNLHHFDRGLDLGCGTGLVGVALDGRVDEMLGVDLSENMVEIAFDSGAYDHLYIGEALGFLEEFDEDEPFDLISAADVLPYIGDLAPLLSAVSARLSPNGLFVASTETFAAGENGSGTAGATDGFAVGRDHRFHHGEAYLRAALEAEGLSVLAFEPITVRMQEGQPAPGHLFVAQMTT</sequence>
<dbReference type="SUPFAM" id="SSF53335">
    <property type="entry name" value="S-adenosyl-L-methionine-dependent methyltransferases"/>
    <property type="match status" value="1"/>
</dbReference>
<protein>
    <submittedName>
        <fullName evidence="2">Methyltransferase domain-containing protein</fullName>
    </submittedName>
</protein>
<dbReference type="InterPro" id="IPR011990">
    <property type="entry name" value="TPR-like_helical_dom_sf"/>
</dbReference>
<gene>
    <name evidence="2" type="ORF">J6595_02735</name>
</gene>
<organism evidence="2 3">
    <name type="scientific">Jiella mangrovi</name>
    <dbReference type="NCBI Taxonomy" id="2821407"/>
    <lineage>
        <taxon>Bacteria</taxon>
        <taxon>Pseudomonadati</taxon>
        <taxon>Pseudomonadota</taxon>
        <taxon>Alphaproteobacteria</taxon>
        <taxon>Hyphomicrobiales</taxon>
        <taxon>Aurantimonadaceae</taxon>
        <taxon>Jiella</taxon>
    </lineage>
</organism>
<dbReference type="Gene3D" id="1.25.40.10">
    <property type="entry name" value="Tetratricopeptide repeat domain"/>
    <property type="match status" value="1"/>
</dbReference>
<dbReference type="PROSITE" id="PS50005">
    <property type="entry name" value="TPR"/>
    <property type="match status" value="1"/>
</dbReference>
<feature type="repeat" description="TPR" evidence="1">
    <location>
        <begin position="11"/>
        <end position="44"/>
    </location>
</feature>
<comment type="caution">
    <text evidence="2">The sequence shown here is derived from an EMBL/GenBank/DDBJ whole genome shotgun (WGS) entry which is preliminary data.</text>
</comment>
<keyword evidence="2" id="KW-0489">Methyltransferase</keyword>
<dbReference type="CDD" id="cd02440">
    <property type="entry name" value="AdoMet_MTases"/>
    <property type="match status" value="1"/>
</dbReference>
<dbReference type="Proteomes" id="UP000678276">
    <property type="component" value="Unassembled WGS sequence"/>
</dbReference>
<evidence type="ECO:0000313" key="2">
    <source>
        <dbReference type="EMBL" id="MBP0614489.1"/>
    </source>
</evidence>
<dbReference type="Gene3D" id="3.40.50.150">
    <property type="entry name" value="Vaccinia Virus protein VP39"/>
    <property type="match status" value="1"/>
</dbReference>
<dbReference type="PANTHER" id="PTHR43861">
    <property type="entry name" value="TRANS-ACONITATE 2-METHYLTRANSFERASE-RELATED"/>
    <property type="match status" value="1"/>
</dbReference>
<dbReference type="EMBL" id="JAGJCF010000001">
    <property type="protein sequence ID" value="MBP0614489.1"/>
    <property type="molecule type" value="Genomic_DNA"/>
</dbReference>
<dbReference type="InterPro" id="IPR029063">
    <property type="entry name" value="SAM-dependent_MTases_sf"/>
</dbReference>
<dbReference type="GO" id="GO:0008168">
    <property type="term" value="F:methyltransferase activity"/>
    <property type="evidence" value="ECO:0007669"/>
    <property type="project" value="UniProtKB-KW"/>
</dbReference>
<dbReference type="SMART" id="SM00028">
    <property type="entry name" value="TPR"/>
    <property type="match status" value="1"/>
</dbReference>
<evidence type="ECO:0000313" key="3">
    <source>
        <dbReference type="Proteomes" id="UP000678276"/>
    </source>
</evidence>
<reference evidence="2 3" key="1">
    <citation type="submission" date="2021-04" db="EMBL/GenBank/DDBJ databases">
        <title>Whole genome sequence of Jiella sp. KSK16Y-1.</title>
        <authorList>
            <person name="Tuo L."/>
        </authorList>
    </citation>
    <scope>NUCLEOTIDE SEQUENCE [LARGE SCALE GENOMIC DNA]</scope>
    <source>
        <strain evidence="2 3">KSK16Y-1</strain>
    </source>
</reference>
<dbReference type="RefSeq" id="WP_209592884.1">
    <property type="nucleotide sequence ID" value="NZ_JAGJCF010000001.1"/>
</dbReference>
<dbReference type="PANTHER" id="PTHR43861:SF1">
    <property type="entry name" value="TRANS-ACONITATE 2-METHYLTRANSFERASE"/>
    <property type="match status" value="1"/>
</dbReference>
<dbReference type="InterPro" id="IPR019734">
    <property type="entry name" value="TPR_rpt"/>
</dbReference>
<dbReference type="SUPFAM" id="SSF48452">
    <property type="entry name" value="TPR-like"/>
    <property type="match status" value="1"/>
</dbReference>
<keyword evidence="3" id="KW-1185">Reference proteome</keyword>
<accession>A0ABS4BCM1</accession>
<keyword evidence="1" id="KW-0802">TPR repeat</keyword>
<dbReference type="GO" id="GO:0032259">
    <property type="term" value="P:methylation"/>
    <property type="evidence" value="ECO:0007669"/>
    <property type="project" value="UniProtKB-KW"/>
</dbReference>